<dbReference type="RefSeq" id="WP_269286069.1">
    <property type="nucleotide sequence ID" value="NZ_JAPVOI010000006.1"/>
</dbReference>
<dbReference type="PROSITE" id="PS00571">
    <property type="entry name" value="AMIDASES"/>
    <property type="match status" value="1"/>
</dbReference>
<dbReference type="Gene3D" id="3.90.1300.10">
    <property type="entry name" value="Amidase signature (AS) domain"/>
    <property type="match status" value="1"/>
</dbReference>
<dbReference type="EMBL" id="JAPVOI010000006">
    <property type="protein sequence ID" value="MCZ4094106.1"/>
    <property type="molecule type" value="Genomic_DNA"/>
</dbReference>
<dbReference type="Proteomes" id="UP001079430">
    <property type="component" value="Unassembled WGS sequence"/>
</dbReference>
<dbReference type="InterPro" id="IPR036928">
    <property type="entry name" value="AS_sf"/>
</dbReference>
<feature type="domain" description="Amidase" evidence="4">
    <location>
        <begin position="22"/>
        <end position="447"/>
    </location>
</feature>
<evidence type="ECO:0000256" key="1">
    <source>
        <dbReference type="ARBA" id="ARBA00003871"/>
    </source>
</evidence>
<protein>
    <recommendedName>
        <fullName evidence="3">Indoleacetamide hydrolase</fullName>
    </recommendedName>
</protein>
<name>A0ABT4KQ63_9HYPH</name>
<proteinExistence type="inferred from homology"/>
<dbReference type="Pfam" id="PF01425">
    <property type="entry name" value="Amidase"/>
    <property type="match status" value="1"/>
</dbReference>
<evidence type="ECO:0000256" key="3">
    <source>
        <dbReference type="ARBA" id="ARBA00021874"/>
    </source>
</evidence>
<comment type="similarity">
    <text evidence="2">Belongs to the amidase family.</text>
</comment>
<evidence type="ECO:0000313" key="5">
    <source>
        <dbReference type="EMBL" id="MCZ4094106.1"/>
    </source>
</evidence>
<comment type="caution">
    <text evidence="5">The sequence shown here is derived from an EMBL/GenBank/DDBJ whole genome shotgun (WGS) entry which is preliminary data.</text>
</comment>
<evidence type="ECO:0000259" key="4">
    <source>
        <dbReference type="Pfam" id="PF01425"/>
    </source>
</evidence>
<evidence type="ECO:0000256" key="2">
    <source>
        <dbReference type="ARBA" id="ARBA00009199"/>
    </source>
</evidence>
<comment type="function">
    <text evidence="1">Hydrolyzes indole-3-acetamide (IAM) into indole-3-acetic acid (IAA).</text>
</comment>
<dbReference type="SUPFAM" id="SSF75304">
    <property type="entry name" value="Amidase signature (AS) enzymes"/>
    <property type="match status" value="1"/>
</dbReference>
<dbReference type="PANTHER" id="PTHR11895">
    <property type="entry name" value="TRANSAMIDASE"/>
    <property type="match status" value="1"/>
</dbReference>
<dbReference type="InterPro" id="IPR020556">
    <property type="entry name" value="Amidase_CS"/>
</dbReference>
<organism evidence="5 6">
    <name type="scientific">Sinorhizobium psoraleae</name>
    <dbReference type="NCBI Taxonomy" id="520838"/>
    <lineage>
        <taxon>Bacteria</taxon>
        <taxon>Pseudomonadati</taxon>
        <taxon>Pseudomonadota</taxon>
        <taxon>Alphaproteobacteria</taxon>
        <taxon>Hyphomicrobiales</taxon>
        <taxon>Rhizobiaceae</taxon>
        <taxon>Sinorhizobium/Ensifer group</taxon>
        <taxon>Sinorhizobium</taxon>
    </lineage>
</organism>
<evidence type="ECO:0000313" key="6">
    <source>
        <dbReference type="Proteomes" id="UP001079430"/>
    </source>
</evidence>
<keyword evidence="6" id="KW-1185">Reference proteome</keyword>
<gene>
    <name evidence="5" type="ORF">O3W52_30790</name>
</gene>
<accession>A0ABT4KQ63</accession>
<dbReference type="InterPro" id="IPR023631">
    <property type="entry name" value="Amidase_dom"/>
</dbReference>
<dbReference type="InterPro" id="IPR000120">
    <property type="entry name" value="Amidase"/>
</dbReference>
<reference evidence="5" key="1">
    <citation type="submission" date="2022-10" db="EMBL/GenBank/DDBJ databases">
        <title>Whole genome sequencing of three plant growth promoting bacteria isolated from Vachellia tortilis subsp. raddiana in Morocco.</title>
        <authorList>
            <person name="Hnini M."/>
            <person name="Zouagui R."/>
            <person name="Zouagui H."/>
            <person name="Chemao Elfihri M.-W."/>
            <person name="Ibrahimi A."/>
            <person name="Sbabou L."/>
            <person name="Aurag J."/>
        </authorList>
    </citation>
    <scope>NUCLEOTIDE SEQUENCE</scope>
    <source>
        <strain evidence="5">LMR678</strain>
    </source>
</reference>
<sequence length="470" mass="47930">MAGDATSLAEALRMGRLTASEAMEASLAAASRWAEIGAIVHLDATLGRAAAKNADARLSRVPNGGQPAPLLGVPSLAKDLGGPFTGLPTAAGSNLVDRGADMADDSDLAARLRAAGLCFFGLTTVPEMGLSLASEPATGPVCRNPLDPGRTPGGSSGGAAAAVAAGIVAIAHATDAGGSIRVPAACCGLFGLKATRGVMPAGPSFGNHLGGIASELALCRSVRDLAAIFDAAAGNARGPFADPSLAPAPSGPLRIGLLVETGDDYPTEPARSEAVEAAARVLEAEGHSIVVMHWEAFAASVAASGRALRDIIAVNLGNFVRSTGLDASLAERLTQAFISHGSRLEATTLWATLDAAVHASRTIWSLFDRVDCILAPMLASAPLPIGAFPFDHDDIDLQIHRMTAFAPLAALANVTGFPALTLPFGADGDGLPLPVQILAPMGCDRLLFSFAARLERQGRWQHRFAVAGLT</sequence>
<dbReference type="PANTHER" id="PTHR11895:SF7">
    <property type="entry name" value="GLUTAMYL-TRNA(GLN) AMIDOTRANSFERASE SUBUNIT A, MITOCHONDRIAL"/>
    <property type="match status" value="1"/>
</dbReference>